<name>A0A4Z0V703_9BACT</name>
<accession>A0A4Z0V703</accession>
<proteinExistence type="predicted"/>
<dbReference type="GeneID" id="82151080"/>
<evidence type="ECO:0000313" key="1">
    <source>
        <dbReference type="EMBL" id="TGG37093.1"/>
    </source>
</evidence>
<gene>
    <name evidence="1" type="ORF">EZ315_14920</name>
</gene>
<dbReference type="AlphaFoldDB" id="A0A4Z0V703"/>
<dbReference type="Proteomes" id="UP000297635">
    <property type="component" value="Unassembled WGS sequence"/>
</dbReference>
<comment type="caution">
    <text evidence="1">The sequence shown here is derived from an EMBL/GenBank/DDBJ whole genome shotgun (WGS) entry which is preliminary data.</text>
</comment>
<evidence type="ECO:0000313" key="2">
    <source>
        <dbReference type="Proteomes" id="UP000297635"/>
    </source>
</evidence>
<dbReference type="EMBL" id="SJSA01000002">
    <property type="protein sequence ID" value="TGG37093.1"/>
    <property type="molecule type" value="Genomic_DNA"/>
</dbReference>
<protein>
    <submittedName>
        <fullName evidence="1">Uncharacterized protein</fullName>
    </submittedName>
</protein>
<organism evidence="1 2">
    <name type="scientific">Duncaniella freteri</name>
    <dbReference type="NCBI Taxonomy" id="2530391"/>
    <lineage>
        <taxon>Bacteria</taxon>
        <taxon>Pseudomonadati</taxon>
        <taxon>Bacteroidota</taxon>
        <taxon>Bacteroidia</taxon>
        <taxon>Bacteroidales</taxon>
        <taxon>Muribaculaceae</taxon>
        <taxon>Duncaniella</taxon>
    </lineage>
</organism>
<sequence length="525" mass="59518">MPYENGLIKSPISLPELYRAFGIGASSGCSLTHLCSNQHGRINPWSRYRPVCLGQPLNPDSIDGNVPDKFWREGPVIDSSRPWFWGTRSHPAFTIPVVSQLSDYLDADGNVLESAKWKPNFPGPGIDYCRLSDFLGYTHDAKPPLYAVVHWKDKVRPDGKIILSVHRNSESYNDQIAKREGYWSPKSVLGMLMDTGNDSTGVALGVCIHNRTQGVVVTGTVGRDLTYLISQSTDLVFRTELDMSYSGSPSGSVPGVGHRPRVGDVLDVFLYLYKKTKNSNDSNRLSGNTYSFYVSDEHPALRRLNVVTEDREIIRRTLGYIWNINQDCSSEGYWSIDEPVYYTDNGYDIYKVDTFFLNFYMPTIYVSFDSSYPDNSYVEHKQHEIRTYVVFPMTIYEEGEKPRSENLTFSYARQSTIPASFTPPSGSYQGRFYRTFEDASLREDPIDPVSLIENAPFLVKDIVPMPYSKVRLDNDYNEIESWVSTDTPHLSLSVGPTERREETDTIIYDYSSGSIRYTGSASLDF</sequence>
<keyword evidence="2" id="KW-1185">Reference proteome</keyword>
<dbReference type="RefSeq" id="WP_135472772.1">
    <property type="nucleotide sequence ID" value="NZ_CASMPH010000011.1"/>
</dbReference>
<reference evidence="1 2" key="1">
    <citation type="submission" date="2019-02" db="EMBL/GenBank/DDBJ databases">
        <title>Isolation and identification of novel species under the genus Muribaculum.</title>
        <authorList>
            <person name="Miyake S."/>
            <person name="Ding Y."/>
            <person name="Low A."/>
            <person name="Soh M."/>
            <person name="Seedorf H."/>
        </authorList>
    </citation>
    <scope>NUCLEOTIDE SEQUENCE [LARGE SCALE GENOMIC DNA]</scope>
    <source>
        <strain evidence="1 2">TLL-A3</strain>
    </source>
</reference>